<comment type="caution">
    <text evidence="1">The sequence shown here is derived from an EMBL/GenBank/DDBJ whole genome shotgun (WGS) entry which is preliminary data.</text>
</comment>
<organism evidence="1 2">
    <name type="scientific">Mythimna loreyi</name>
    <dbReference type="NCBI Taxonomy" id="667449"/>
    <lineage>
        <taxon>Eukaryota</taxon>
        <taxon>Metazoa</taxon>
        <taxon>Ecdysozoa</taxon>
        <taxon>Arthropoda</taxon>
        <taxon>Hexapoda</taxon>
        <taxon>Insecta</taxon>
        <taxon>Pterygota</taxon>
        <taxon>Neoptera</taxon>
        <taxon>Endopterygota</taxon>
        <taxon>Lepidoptera</taxon>
        <taxon>Glossata</taxon>
        <taxon>Ditrysia</taxon>
        <taxon>Noctuoidea</taxon>
        <taxon>Noctuidae</taxon>
        <taxon>Noctuinae</taxon>
        <taxon>Hadenini</taxon>
        <taxon>Mythimna</taxon>
    </lineage>
</organism>
<keyword evidence="2" id="KW-1185">Reference proteome</keyword>
<dbReference type="EMBL" id="CM056797">
    <property type="protein sequence ID" value="KAJ8713032.1"/>
    <property type="molecule type" value="Genomic_DNA"/>
</dbReference>
<accession>A0ACC2QD47</accession>
<evidence type="ECO:0000313" key="2">
    <source>
        <dbReference type="Proteomes" id="UP001231649"/>
    </source>
</evidence>
<evidence type="ECO:0000313" key="1">
    <source>
        <dbReference type="EMBL" id="KAJ8713032.1"/>
    </source>
</evidence>
<sequence length="314" mass="35479">MERRFHSIVSQYYILFKQVTPVQRICTRSVVLSYKVLGEGSTESEEPPIFLFHGLLGGKRQWEGIGKIILNVTKRSVVAVDLRNHGDSPHVNSHKYEDHAEDILHLFQKLGVKQASLIGHSMGGKAAMCLALMAPLRIAGVLVVDISPVSTSKHYRDEFPKILAAMKAVNFKNPKKIYPARSEAKKQLKGLTTDDHLMTAILDNIKYKTNSTIGWRVNIDVLLNDIKYIAGFPNLKGKRYFGPTLLLGGQLSDLIPPDDLIHIRAMFPKAVITYIQKTRHNVHIDDPRSFLELAIAFIRTHHYKQQFKPPTLSK</sequence>
<protein>
    <submittedName>
        <fullName evidence="1">Uncharacterized protein</fullName>
    </submittedName>
</protein>
<gene>
    <name evidence="1" type="ORF">PYW08_008336</name>
</gene>
<reference evidence="1" key="1">
    <citation type="submission" date="2023-03" db="EMBL/GenBank/DDBJ databases">
        <title>Chromosome-level genomes of two armyworms, Mythimna separata and Mythimna loreyi, provide insights into the biosynthesis and reception of sex pheromones.</title>
        <authorList>
            <person name="Zhao H."/>
        </authorList>
    </citation>
    <scope>NUCLEOTIDE SEQUENCE</scope>
    <source>
        <strain evidence="1">BeijingLab</strain>
    </source>
</reference>
<name>A0ACC2QD47_9NEOP</name>
<proteinExistence type="predicted"/>
<dbReference type="Proteomes" id="UP001231649">
    <property type="component" value="Chromosome 21"/>
</dbReference>